<evidence type="ECO:0000313" key="8">
    <source>
        <dbReference type="Proteomes" id="UP000235005"/>
    </source>
</evidence>
<keyword evidence="8" id="KW-1185">Reference proteome</keyword>
<dbReference type="Proteomes" id="UP000235005">
    <property type="component" value="Unassembled WGS sequence"/>
</dbReference>
<gene>
    <name evidence="7" type="ORF">C0039_19285</name>
</gene>
<dbReference type="InterPro" id="IPR036259">
    <property type="entry name" value="MFS_trans_sf"/>
</dbReference>
<dbReference type="InterPro" id="IPR011701">
    <property type="entry name" value="MFS"/>
</dbReference>
<evidence type="ECO:0000259" key="6">
    <source>
        <dbReference type="PROSITE" id="PS50850"/>
    </source>
</evidence>
<dbReference type="RefSeq" id="WP_101519006.1">
    <property type="nucleotide sequence ID" value="NZ_PKUS01000041.1"/>
</dbReference>
<evidence type="ECO:0000313" key="7">
    <source>
        <dbReference type="EMBL" id="PLW66954.1"/>
    </source>
</evidence>
<organism evidence="7 8">
    <name type="scientific">Pseudohalioglobus lutimaris</name>
    <dbReference type="NCBI Taxonomy" id="1737061"/>
    <lineage>
        <taxon>Bacteria</taxon>
        <taxon>Pseudomonadati</taxon>
        <taxon>Pseudomonadota</taxon>
        <taxon>Gammaproteobacteria</taxon>
        <taxon>Cellvibrionales</taxon>
        <taxon>Halieaceae</taxon>
        <taxon>Pseudohalioglobus</taxon>
    </lineage>
</organism>
<evidence type="ECO:0000256" key="4">
    <source>
        <dbReference type="ARBA" id="ARBA00023136"/>
    </source>
</evidence>
<keyword evidence="4 5" id="KW-0472">Membrane</keyword>
<feature type="transmembrane region" description="Helical" evidence="5">
    <location>
        <begin position="96"/>
        <end position="119"/>
    </location>
</feature>
<evidence type="ECO:0000256" key="2">
    <source>
        <dbReference type="ARBA" id="ARBA00022692"/>
    </source>
</evidence>
<feature type="transmembrane region" description="Helical" evidence="5">
    <location>
        <begin position="170"/>
        <end position="188"/>
    </location>
</feature>
<dbReference type="PROSITE" id="PS00216">
    <property type="entry name" value="SUGAR_TRANSPORT_1"/>
    <property type="match status" value="1"/>
</dbReference>
<feature type="transmembrane region" description="Helical" evidence="5">
    <location>
        <begin position="140"/>
        <end position="164"/>
    </location>
</feature>
<proteinExistence type="predicted"/>
<evidence type="ECO:0000256" key="5">
    <source>
        <dbReference type="SAM" id="Phobius"/>
    </source>
</evidence>
<feature type="transmembrane region" description="Helical" evidence="5">
    <location>
        <begin position="376"/>
        <end position="396"/>
    </location>
</feature>
<feature type="transmembrane region" description="Helical" evidence="5">
    <location>
        <begin position="287"/>
        <end position="305"/>
    </location>
</feature>
<feature type="domain" description="Major facilitator superfamily (MFS) profile" evidence="6">
    <location>
        <begin position="4"/>
        <end position="396"/>
    </location>
</feature>
<feature type="transmembrane region" description="Helical" evidence="5">
    <location>
        <begin position="71"/>
        <end position="90"/>
    </location>
</feature>
<dbReference type="OrthoDB" id="9816124at2"/>
<keyword evidence="2 5" id="KW-0812">Transmembrane</keyword>
<dbReference type="AlphaFoldDB" id="A0A2N5WXI7"/>
<dbReference type="InterPro" id="IPR020846">
    <property type="entry name" value="MFS_dom"/>
</dbReference>
<name>A0A2N5WXI7_9GAMM</name>
<protein>
    <submittedName>
        <fullName evidence="7">MFS transporter</fullName>
    </submittedName>
</protein>
<dbReference type="PROSITE" id="PS50850">
    <property type="entry name" value="MFS"/>
    <property type="match status" value="1"/>
</dbReference>
<dbReference type="GO" id="GO:0016020">
    <property type="term" value="C:membrane"/>
    <property type="evidence" value="ECO:0007669"/>
    <property type="project" value="UniProtKB-SubCell"/>
</dbReference>
<dbReference type="InterPro" id="IPR053160">
    <property type="entry name" value="MFS_DHA3_Transporter"/>
</dbReference>
<feature type="transmembrane region" description="Helical" evidence="5">
    <location>
        <begin position="45"/>
        <end position="64"/>
    </location>
</feature>
<dbReference type="GO" id="GO:0022857">
    <property type="term" value="F:transmembrane transporter activity"/>
    <property type="evidence" value="ECO:0007669"/>
    <property type="project" value="InterPro"/>
</dbReference>
<dbReference type="SUPFAM" id="SSF103473">
    <property type="entry name" value="MFS general substrate transporter"/>
    <property type="match status" value="1"/>
</dbReference>
<reference evidence="7 8" key="1">
    <citation type="submission" date="2018-01" db="EMBL/GenBank/DDBJ databases">
        <title>The draft genome sequence of Halioglobus lutimaris HF004.</title>
        <authorList>
            <person name="Du Z.-J."/>
            <person name="Shi M.-J."/>
        </authorList>
    </citation>
    <scope>NUCLEOTIDE SEQUENCE [LARGE SCALE GENOMIC DNA]</scope>
    <source>
        <strain evidence="7 8">HF004</strain>
    </source>
</reference>
<feature type="transmembrane region" description="Helical" evidence="5">
    <location>
        <begin position="221"/>
        <end position="244"/>
    </location>
</feature>
<feature type="transmembrane region" description="Helical" evidence="5">
    <location>
        <begin position="12"/>
        <end position="33"/>
    </location>
</feature>
<accession>A0A2N5WXI7</accession>
<dbReference type="InterPro" id="IPR005829">
    <property type="entry name" value="Sugar_transporter_CS"/>
</dbReference>
<dbReference type="PANTHER" id="PTHR23530:SF1">
    <property type="entry name" value="PERMEASE, MAJOR FACILITATOR SUPERFAMILY-RELATED"/>
    <property type="match status" value="1"/>
</dbReference>
<comment type="subcellular location">
    <subcellularLocation>
        <location evidence="1">Membrane</location>
        <topology evidence="1">Multi-pass membrane protein</topology>
    </subcellularLocation>
</comment>
<sequence>MTRSLQNNIKAIYLLGFFTGFMVVIPVFVPLLQGHGLSMSQVLQTQALFALTIALCEVPSGYLADLWGRRNAILVGSGLNALGFFSLLWADSFVDFLAYEFILGLGFSLISGSDLALLYDTEVYLRERGLRGGAGPGKSLSRLIAVEAAASGIAGIGASLLLLWSMDSVVVVQAFTGFAPFLLAMLLVEAPRPGSGKDTSTTGHGENARRIIDLLLFGKPVVLWTAFAIAVFGLLAVYVFWIYQKYWEMQGVPVSWFGYIWAAFALTVSLSARFSEAVEQRLGYRQLLVLIAILPLCGLLGMALGSGWWGVMFGFAIQVSRGLSMSLFYEALNRRVPGEFRATVNSLVSLGVRSIFIVTGPLLGMALDKQGMETTLFGLLAIFAPLMGLVLVPLVVRIHREQGQEANERSATTAA</sequence>
<dbReference type="Gene3D" id="1.20.1250.20">
    <property type="entry name" value="MFS general substrate transporter like domains"/>
    <property type="match status" value="1"/>
</dbReference>
<dbReference type="Pfam" id="PF07690">
    <property type="entry name" value="MFS_1"/>
    <property type="match status" value="1"/>
</dbReference>
<comment type="caution">
    <text evidence="7">The sequence shown here is derived from an EMBL/GenBank/DDBJ whole genome shotgun (WGS) entry which is preliminary data.</text>
</comment>
<dbReference type="EMBL" id="PKUS01000041">
    <property type="protein sequence ID" value="PLW66954.1"/>
    <property type="molecule type" value="Genomic_DNA"/>
</dbReference>
<evidence type="ECO:0000256" key="1">
    <source>
        <dbReference type="ARBA" id="ARBA00004141"/>
    </source>
</evidence>
<evidence type="ECO:0000256" key="3">
    <source>
        <dbReference type="ARBA" id="ARBA00022989"/>
    </source>
</evidence>
<keyword evidence="3 5" id="KW-1133">Transmembrane helix</keyword>
<dbReference type="PANTHER" id="PTHR23530">
    <property type="entry name" value="TRANSPORT PROTEIN-RELATED"/>
    <property type="match status" value="1"/>
</dbReference>
<feature type="transmembrane region" description="Helical" evidence="5">
    <location>
        <begin position="256"/>
        <end position="275"/>
    </location>
</feature>